<dbReference type="InterPro" id="IPR020635">
    <property type="entry name" value="Tyr_kinase_cat_dom"/>
</dbReference>
<keyword evidence="6" id="KW-1133">Transmembrane helix</keyword>
<dbReference type="RefSeq" id="WP_130431918.1">
    <property type="nucleotide sequence ID" value="NZ_SHKP01000006.1"/>
</dbReference>
<evidence type="ECO:0000256" key="3">
    <source>
        <dbReference type="ARBA" id="ARBA00022777"/>
    </source>
</evidence>
<name>A0A4Q7VNR0_9BURK</name>
<dbReference type="InterPro" id="IPR008266">
    <property type="entry name" value="Tyr_kinase_AS"/>
</dbReference>
<keyword evidence="2 5" id="KW-0547">Nucleotide-binding</keyword>
<dbReference type="PANTHER" id="PTHR43289:SF34">
    <property type="entry name" value="SERINE_THREONINE-PROTEIN KINASE YBDM-RELATED"/>
    <property type="match status" value="1"/>
</dbReference>
<keyword evidence="4 5" id="KW-0067">ATP-binding</keyword>
<dbReference type="Gene3D" id="1.10.510.10">
    <property type="entry name" value="Transferase(Phosphotransferase) domain 1"/>
    <property type="match status" value="1"/>
</dbReference>
<feature type="domain" description="Protein kinase" evidence="7">
    <location>
        <begin position="22"/>
        <end position="307"/>
    </location>
</feature>
<dbReference type="GO" id="GO:0004713">
    <property type="term" value="F:protein tyrosine kinase activity"/>
    <property type="evidence" value="ECO:0007669"/>
    <property type="project" value="InterPro"/>
</dbReference>
<evidence type="ECO:0000256" key="4">
    <source>
        <dbReference type="ARBA" id="ARBA00022840"/>
    </source>
</evidence>
<keyword evidence="1" id="KW-0808">Transferase</keyword>
<feature type="transmembrane region" description="Helical" evidence="6">
    <location>
        <begin position="27"/>
        <end position="44"/>
    </location>
</feature>
<dbReference type="InterPro" id="IPR011009">
    <property type="entry name" value="Kinase-like_dom_sf"/>
</dbReference>
<dbReference type="SUPFAM" id="SSF56112">
    <property type="entry name" value="Protein kinase-like (PK-like)"/>
    <property type="match status" value="1"/>
</dbReference>
<gene>
    <name evidence="8" type="ORF">EV670_2162</name>
</gene>
<dbReference type="InterPro" id="IPR000719">
    <property type="entry name" value="Prot_kinase_dom"/>
</dbReference>
<keyword evidence="6" id="KW-0472">Membrane</keyword>
<dbReference type="EMBL" id="SHKP01000006">
    <property type="protein sequence ID" value="RZT97768.1"/>
    <property type="molecule type" value="Genomic_DNA"/>
</dbReference>
<keyword evidence="8" id="KW-0723">Serine/threonine-protein kinase</keyword>
<dbReference type="OrthoDB" id="9801841at2"/>
<feature type="transmembrane region" description="Helical" evidence="6">
    <location>
        <begin position="382"/>
        <end position="401"/>
    </location>
</feature>
<dbReference type="PROSITE" id="PS00107">
    <property type="entry name" value="PROTEIN_KINASE_ATP"/>
    <property type="match status" value="1"/>
</dbReference>
<evidence type="ECO:0000256" key="2">
    <source>
        <dbReference type="ARBA" id="ARBA00022741"/>
    </source>
</evidence>
<evidence type="ECO:0000259" key="7">
    <source>
        <dbReference type="PROSITE" id="PS50011"/>
    </source>
</evidence>
<dbReference type="PROSITE" id="PS00109">
    <property type="entry name" value="PROTEIN_KINASE_TYR"/>
    <property type="match status" value="1"/>
</dbReference>
<reference evidence="8 9" key="1">
    <citation type="submission" date="2019-02" db="EMBL/GenBank/DDBJ databases">
        <title>Genomic Encyclopedia of Type Strains, Phase IV (KMG-IV): sequencing the most valuable type-strain genomes for metagenomic binning, comparative biology and taxonomic classification.</title>
        <authorList>
            <person name="Goeker M."/>
        </authorList>
    </citation>
    <scope>NUCLEOTIDE SEQUENCE [LARGE SCALE GENOMIC DNA]</scope>
    <source>
        <strain evidence="8 9">DSM 19570</strain>
    </source>
</reference>
<evidence type="ECO:0000256" key="5">
    <source>
        <dbReference type="PROSITE-ProRule" id="PRU10141"/>
    </source>
</evidence>
<accession>A0A4Q7VNR0</accession>
<dbReference type="InterPro" id="IPR017441">
    <property type="entry name" value="Protein_kinase_ATP_BS"/>
</dbReference>
<evidence type="ECO:0000313" key="8">
    <source>
        <dbReference type="EMBL" id="RZT97768.1"/>
    </source>
</evidence>
<organism evidence="8 9">
    <name type="scientific">Rivibacter subsaxonicus</name>
    <dbReference type="NCBI Taxonomy" id="457575"/>
    <lineage>
        <taxon>Bacteria</taxon>
        <taxon>Pseudomonadati</taxon>
        <taxon>Pseudomonadota</taxon>
        <taxon>Betaproteobacteria</taxon>
        <taxon>Burkholderiales</taxon>
        <taxon>Rivibacter</taxon>
    </lineage>
</organism>
<dbReference type="GO" id="GO:0005524">
    <property type="term" value="F:ATP binding"/>
    <property type="evidence" value="ECO:0007669"/>
    <property type="project" value="UniProtKB-UniRule"/>
</dbReference>
<dbReference type="AlphaFoldDB" id="A0A4Q7VNR0"/>
<evidence type="ECO:0000256" key="1">
    <source>
        <dbReference type="ARBA" id="ARBA00022679"/>
    </source>
</evidence>
<dbReference type="PANTHER" id="PTHR43289">
    <property type="entry name" value="MITOGEN-ACTIVATED PROTEIN KINASE KINASE KINASE 20-RELATED"/>
    <property type="match status" value="1"/>
</dbReference>
<sequence length="504" mass="54154">MTDLHVDVDPDALAPGTRLGEFQIERVIGVGGFGIVYLAFDHALERRVALKEYMPSTLAARRRGMQIAVRSQAHAKTFGIGLRSFINEARLLARFDHPALVKVYRFWEDNGTAYMAMRFCEGQTLGAARAEMASPPNEAWLLALADAVLGALEALHREQVYHRDVAPDNIMLQADGGSPMLLDFGAARHVIGDHTQSLTAILKPNFAAIEQYADAGALRQGPWSDIYSLGAVLHFCLIGRAPLPATLRVLRDELPSLLALRAELVAADGSHYSEAFLGAIDAALSVLPEGRPQDAAAFRARLRGAALPAPLAAASLPAAPRAALELRRGSFAPTTALRRQGGAVHAVTTAWATLAPAGDTDGAPGAYRSTSRRSRRTRMRRWLVPGLASVVVAGLVVYGLMAARPPAATPAPLPVLASVTQPSPAASEPAASSAVAAVATNDRAAARPSAVRRTRPTARAACGERNFFSMQFCLDRQCRKPEFARDPECVERLRQQADRSEQRY</sequence>
<proteinExistence type="predicted"/>
<dbReference type="SMART" id="SM00219">
    <property type="entry name" value="TyrKc"/>
    <property type="match status" value="1"/>
</dbReference>
<dbReference type="CDD" id="cd14014">
    <property type="entry name" value="STKc_PknB_like"/>
    <property type="match status" value="1"/>
</dbReference>
<keyword evidence="3 8" id="KW-0418">Kinase</keyword>
<evidence type="ECO:0000256" key="6">
    <source>
        <dbReference type="SAM" id="Phobius"/>
    </source>
</evidence>
<dbReference type="PROSITE" id="PS50011">
    <property type="entry name" value="PROTEIN_KINASE_DOM"/>
    <property type="match status" value="1"/>
</dbReference>
<comment type="caution">
    <text evidence="8">The sequence shown here is derived from an EMBL/GenBank/DDBJ whole genome shotgun (WGS) entry which is preliminary data.</text>
</comment>
<keyword evidence="6" id="KW-0812">Transmembrane</keyword>
<feature type="binding site" evidence="5">
    <location>
        <position position="51"/>
    </location>
    <ligand>
        <name>ATP</name>
        <dbReference type="ChEBI" id="CHEBI:30616"/>
    </ligand>
</feature>
<dbReference type="Pfam" id="PF00069">
    <property type="entry name" value="Pkinase"/>
    <property type="match status" value="1"/>
</dbReference>
<evidence type="ECO:0000313" key="9">
    <source>
        <dbReference type="Proteomes" id="UP000293671"/>
    </source>
</evidence>
<keyword evidence="9" id="KW-1185">Reference proteome</keyword>
<dbReference type="Gene3D" id="3.30.200.20">
    <property type="entry name" value="Phosphorylase Kinase, domain 1"/>
    <property type="match status" value="1"/>
</dbReference>
<dbReference type="GO" id="GO:0004674">
    <property type="term" value="F:protein serine/threonine kinase activity"/>
    <property type="evidence" value="ECO:0007669"/>
    <property type="project" value="UniProtKB-KW"/>
</dbReference>
<dbReference type="Proteomes" id="UP000293671">
    <property type="component" value="Unassembled WGS sequence"/>
</dbReference>
<protein>
    <submittedName>
        <fullName evidence="8">Non-specific serine/threonine protein kinase</fullName>
    </submittedName>
</protein>